<keyword evidence="9 12" id="KW-1133">Transmembrane helix</keyword>
<feature type="binding site" evidence="12">
    <location>
        <position position="146"/>
    </location>
    <ligand>
        <name>Zn(2+)</name>
        <dbReference type="ChEBI" id="CHEBI:29105"/>
        <note>catalytic</note>
    </ligand>
</feature>
<evidence type="ECO:0000256" key="5">
    <source>
        <dbReference type="ARBA" id="ARBA00022692"/>
    </source>
</evidence>
<feature type="active site" evidence="12">
    <location>
        <position position="143"/>
    </location>
</feature>
<dbReference type="AlphaFoldDB" id="A0A7M2Z164"/>
<evidence type="ECO:0000256" key="2">
    <source>
        <dbReference type="ARBA" id="ARBA00009779"/>
    </source>
</evidence>
<evidence type="ECO:0000313" key="14">
    <source>
        <dbReference type="EMBL" id="RDI76156.1"/>
    </source>
</evidence>
<dbReference type="Gene3D" id="3.30.2010.10">
    <property type="entry name" value="Metalloproteases ('zincins'), catalytic domain"/>
    <property type="match status" value="1"/>
</dbReference>
<dbReference type="EMBL" id="QQZY01000001">
    <property type="protein sequence ID" value="RDI76156.1"/>
    <property type="molecule type" value="Genomic_DNA"/>
</dbReference>
<protein>
    <recommendedName>
        <fullName evidence="12">Protease HtpX homolog</fullName>
        <ecNumber evidence="12">3.4.24.-</ecNumber>
    </recommendedName>
</protein>
<evidence type="ECO:0000256" key="7">
    <source>
        <dbReference type="ARBA" id="ARBA00022801"/>
    </source>
</evidence>
<comment type="similarity">
    <text evidence="2 12">Belongs to the peptidase M48B family.</text>
</comment>
<keyword evidence="15" id="KW-1185">Reference proteome</keyword>
<evidence type="ECO:0000256" key="12">
    <source>
        <dbReference type="HAMAP-Rule" id="MF_00188"/>
    </source>
</evidence>
<proteinExistence type="inferred from homology"/>
<keyword evidence="3 12" id="KW-1003">Cell membrane</keyword>
<dbReference type="InterPro" id="IPR022919">
    <property type="entry name" value="Pept_M48_protease_HtpX"/>
</dbReference>
<sequence length="306" mass="32691">MTLQQQIRANRLRTALVVGMFALLVAGVAAASTVYVGEAGAVGLLAFGLAYGLFAWWNAGRMIGALTRAVPLRKSDDRELYRLVENVSIAAGLPATPPVYLVDDPAPNAFAAGSRPSSVYVGVTTGLRRLMPSRELEAVLAHEISHIRNRDVRLMTLAAVLVGVVAMISDFAFRLAFFGGGRGNRDRNPLQIVAALVALLLAPLAAVMLQMALSRRREFLADASAAAILNDPEAMALALRRLQLDTQEIAYADRATAHLFIESPTRLVRGAGGFLAGLFQTHPPLEERISALEQAGGFRLEALPGA</sequence>
<evidence type="ECO:0000256" key="1">
    <source>
        <dbReference type="ARBA" id="ARBA00004651"/>
    </source>
</evidence>
<dbReference type="InterPro" id="IPR050083">
    <property type="entry name" value="HtpX_protease"/>
</dbReference>
<keyword evidence="10 12" id="KW-0482">Metalloprotease</keyword>
<dbReference type="Proteomes" id="UP000254134">
    <property type="component" value="Unassembled WGS sequence"/>
</dbReference>
<evidence type="ECO:0000256" key="11">
    <source>
        <dbReference type="ARBA" id="ARBA00023136"/>
    </source>
</evidence>
<keyword evidence="6 12" id="KW-0479">Metal-binding</keyword>
<evidence type="ECO:0000256" key="8">
    <source>
        <dbReference type="ARBA" id="ARBA00022833"/>
    </source>
</evidence>
<dbReference type="GO" id="GO:0008270">
    <property type="term" value="F:zinc ion binding"/>
    <property type="evidence" value="ECO:0007669"/>
    <property type="project" value="UniProtKB-UniRule"/>
</dbReference>
<dbReference type="PANTHER" id="PTHR43221">
    <property type="entry name" value="PROTEASE HTPX"/>
    <property type="match status" value="1"/>
</dbReference>
<feature type="binding site" evidence="12">
    <location>
        <position position="218"/>
    </location>
    <ligand>
        <name>Zn(2+)</name>
        <dbReference type="ChEBI" id="CHEBI:29105"/>
        <note>catalytic</note>
    </ligand>
</feature>
<evidence type="ECO:0000256" key="10">
    <source>
        <dbReference type="ARBA" id="ARBA00023049"/>
    </source>
</evidence>
<feature type="transmembrane region" description="Helical" evidence="12">
    <location>
        <begin position="154"/>
        <end position="177"/>
    </location>
</feature>
<keyword evidence="4 12" id="KW-0645">Protease</keyword>
<evidence type="ECO:0000313" key="15">
    <source>
        <dbReference type="Proteomes" id="UP000254134"/>
    </source>
</evidence>
<dbReference type="OrthoDB" id="15218at2"/>
<accession>A0A7M2Z164</accession>
<dbReference type="PANTHER" id="PTHR43221:SF1">
    <property type="entry name" value="PROTEASE HTPX"/>
    <property type="match status" value="1"/>
</dbReference>
<evidence type="ECO:0000256" key="4">
    <source>
        <dbReference type="ARBA" id="ARBA00022670"/>
    </source>
</evidence>
<evidence type="ECO:0000256" key="9">
    <source>
        <dbReference type="ARBA" id="ARBA00022989"/>
    </source>
</evidence>
<reference evidence="15" key="2">
    <citation type="journal article" date="2019" name="MicrobiologyOpen">
        <title>High-quality draft genome sequence of Gaiella occulta isolated from a 150 meter deep mineral water borehole and comparison with the genome sequences of other deep-branching lineages of the phylum Actinobacteria.</title>
        <authorList>
            <person name="Severino R."/>
            <person name="Froufe H.J.C."/>
            <person name="Barroso C."/>
            <person name="Albuquerque L."/>
            <person name="Lobo-da-Cunha A."/>
            <person name="da Costa M.S."/>
            <person name="Egas C."/>
        </authorList>
    </citation>
    <scope>NUCLEOTIDE SEQUENCE [LARGE SCALE GENOMIC DNA]</scope>
    <source>
        <strain evidence="15">F2-233</strain>
    </source>
</reference>
<dbReference type="HAMAP" id="MF_00188">
    <property type="entry name" value="Pept_M48_protease_HtpX"/>
    <property type="match status" value="1"/>
</dbReference>
<evidence type="ECO:0000256" key="6">
    <source>
        <dbReference type="ARBA" id="ARBA00022723"/>
    </source>
</evidence>
<evidence type="ECO:0000256" key="3">
    <source>
        <dbReference type="ARBA" id="ARBA00022475"/>
    </source>
</evidence>
<keyword evidence="11 12" id="KW-0472">Membrane</keyword>
<reference evidence="14 15" key="1">
    <citation type="submission" date="2018-07" db="EMBL/GenBank/DDBJ databases">
        <title>High-quality-draft genome sequence of Gaiella occulta.</title>
        <authorList>
            <person name="Severino R."/>
            <person name="Froufe H.J.C."/>
            <person name="Rainey F.A."/>
            <person name="Barroso C."/>
            <person name="Albuquerque L."/>
            <person name="Lobo-Da-Cunha A."/>
            <person name="Da Costa M.S."/>
            <person name="Egas C."/>
        </authorList>
    </citation>
    <scope>NUCLEOTIDE SEQUENCE [LARGE SCALE GENOMIC DNA]</scope>
    <source>
        <strain evidence="14 15">F2-233</strain>
    </source>
</reference>
<dbReference type="GO" id="GO:0005886">
    <property type="term" value="C:plasma membrane"/>
    <property type="evidence" value="ECO:0007669"/>
    <property type="project" value="UniProtKB-SubCell"/>
</dbReference>
<dbReference type="Pfam" id="PF01435">
    <property type="entry name" value="Peptidase_M48"/>
    <property type="match status" value="1"/>
</dbReference>
<comment type="subcellular location">
    <subcellularLocation>
        <location evidence="1 12">Cell membrane</location>
        <topology evidence="1 12">Multi-pass membrane protein</topology>
    </subcellularLocation>
</comment>
<comment type="cofactor">
    <cofactor evidence="12">
        <name>Zn(2+)</name>
        <dbReference type="ChEBI" id="CHEBI:29105"/>
    </cofactor>
    <text evidence="12">Binds 1 zinc ion per subunit.</text>
</comment>
<keyword evidence="5 12" id="KW-0812">Transmembrane</keyword>
<keyword evidence="7 12" id="KW-0378">Hydrolase</keyword>
<feature type="transmembrane region" description="Helical" evidence="12">
    <location>
        <begin position="189"/>
        <end position="209"/>
    </location>
</feature>
<name>A0A7M2Z164_9ACTN</name>
<feature type="binding site" evidence="12">
    <location>
        <position position="142"/>
    </location>
    <ligand>
        <name>Zn(2+)</name>
        <dbReference type="ChEBI" id="CHEBI:29105"/>
        <note>catalytic</note>
    </ligand>
</feature>
<dbReference type="GO" id="GO:0006508">
    <property type="term" value="P:proteolysis"/>
    <property type="evidence" value="ECO:0007669"/>
    <property type="project" value="UniProtKB-KW"/>
</dbReference>
<dbReference type="EC" id="3.4.24.-" evidence="12"/>
<keyword evidence="8 12" id="KW-0862">Zinc</keyword>
<dbReference type="GO" id="GO:0004222">
    <property type="term" value="F:metalloendopeptidase activity"/>
    <property type="evidence" value="ECO:0007669"/>
    <property type="project" value="UniProtKB-UniRule"/>
</dbReference>
<organism evidence="14 15">
    <name type="scientific">Gaiella occulta</name>
    <dbReference type="NCBI Taxonomy" id="1002870"/>
    <lineage>
        <taxon>Bacteria</taxon>
        <taxon>Bacillati</taxon>
        <taxon>Actinomycetota</taxon>
        <taxon>Thermoleophilia</taxon>
        <taxon>Gaiellales</taxon>
        <taxon>Gaiellaceae</taxon>
        <taxon>Gaiella</taxon>
    </lineage>
</organism>
<dbReference type="CDD" id="cd07340">
    <property type="entry name" value="M48B_Htpx_like"/>
    <property type="match status" value="1"/>
</dbReference>
<dbReference type="InterPro" id="IPR001915">
    <property type="entry name" value="Peptidase_M48"/>
</dbReference>
<gene>
    <name evidence="12" type="primary">htpX</name>
    <name evidence="14" type="ORF">Gocc_0575</name>
</gene>
<evidence type="ECO:0000259" key="13">
    <source>
        <dbReference type="Pfam" id="PF01435"/>
    </source>
</evidence>
<comment type="caution">
    <text evidence="14">The sequence shown here is derived from an EMBL/GenBank/DDBJ whole genome shotgun (WGS) entry which is preliminary data.</text>
</comment>
<feature type="transmembrane region" description="Helical" evidence="12">
    <location>
        <begin position="40"/>
        <end position="59"/>
    </location>
</feature>
<feature type="domain" description="Peptidase M48" evidence="13">
    <location>
        <begin position="76"/>
        <end position="294"/>
    </location>
</feature>
<dbReference type="RefSeq" id="WP_114794997.1">
    <property type="nucleotide sequence ID" value="NZ_QQZY01000001.1"/>
</dbReference>